<dbReference type="PANTHER" id="PTHR42754:SF1">
    <property type="entry name" value="LIPOPROTEIN"/>
    <property type="match status" value="1"/>
</dbReference>
<protein>
    <recommendedName>
        <fullName evidence="3">PKD domain containing protein</fullName>
    </recommendedName>
</protein>
<dbReference type="RefSeq" id="WP_015907280.1">
    <property type="nucleotide sequence ID" value="NZ_FUZJ01000001.1"/>
</dbReference>
<dbReference type="InterPro" id="IPR015943">
    <property type="entry name" value="WD40/YVTN_repeat-like_dom_sf"/>
</dbReference>
<accession>A0ABY1SAM8</accession>
<organism evidence="1 2">
    <name type="scientific">Caldicellulosiruptor bescii</name>
    <name type="common">Anaerocellum thermophilum</name>
    <dbReference type="NCBI Taxonomy" id="31899"/>
    <lineage>
        <taxon>Bacteria</taxon>
        <taxon>Bacillati</taxon>
        <taxon>Bacillota</taxon>
        <taxon>Bacillota incertae sedis</taxon>
        <taxon>Caldicellulosiruptorales</taxon>
        <taxon>Caldicellulosiruptoraceae</taxon>
        <taxon>Caldicellulosiruptor</taxon>
    </lineage>
</organism>
<evidence type="ECO:0008006" key="3">
    <source>
        <dbReference type="Google" id="ProtNLM"/>
    </source>
</evidence>
<gene>
    <name evidence="1" type="ORF">SAMN05216240_2385</name>
</gene>
<dbReference type="Proteomes" id="UP000196803">
    <property type="component" value="Unassembled WGS sequence"/>
</dbReference>
<sequence>MRNKGICKFIAIVLAVFLILYDSLLNVNALQIKVEKINVFGGKGSDCYEDVISTFDGGYIAVGYSFSTDGDMKGLNRGSSDAIIVKYDSKGNLKWRKSFGGSGDDGFTAVSTAKDGGYIVVGTSCSNDGNMKGLNRGKSDAVIVKYDTRGNIKWIRSFGGSLSDEFTAVIETKDGGYVATGHSYSSDKDMKGLNKGEWDGIIVKYDLKGNLKWKRGFGSEGDDGFGKLSETIDGGYIVFASLESKNGERNGFVIKFDSQGNIKWKKKEDANIILYDIVSLSNGSFIAAGVGSLKFDKYKDKAIICKYDANWNIQWIRGFGGSDCDIFNAIECVKNGGYIAVGFSGSKDGDLQGLNKGGYYAIIVKFDINGNIKWAKSFGGGGSSTVLFNAVSTKNDGRYMAVGCSRSEDGDMRGLSKGLEDAITVMYREVKY</sequence>
<dbReference type="InterPro" id="IPR011047">
    <property type="entry name" value="Quinoprotein_ADH-like_sf"/>
</dbReference>
<proteinExistence type="predicted"/>
<evidence type="ECO:0000313" key="2">
    <source>
        <dbReference type="Proteomes" id="UP000196803"/>
    </source>
</evidence>
<evidence type="ECO:0000313" key="1">
    <source>
        <dbReference type="EMBL" id="SMR94999.1"/>
    </source>
</evidence>
<comment type="caution">
    <text evidence="1">The sequence shown here is derived from an EMBL/GenBank/DDBJ whole genome shotgun (WGS) entry which is preliminary data.</text>
</comment>
<dbReference type="PANTHER" id="PTHR42754">
    <property type="entry name" value="ENDOGLUCANASE"/>
    <property type="match status" value="1"/>
</dbReference>
<reference evidence="1 2" key="1">
    <citation type="submission" date="2017-05" db="EMBL/GenBank/DDBJ databases">
        <authorList>
            <person name="Varghese N."/>
            <person name="Submissions S."/>
        </authorList>
    </citation>
    <scope>NUCLEOTIDE SEQUENCE [LARGE SCALE GENOMIC DNA]</scope>
    <source>
        <strain evidence="1 2">MACB1020</strain>
    </source>
</reference>
<keyword evidence="2" id="KW-1185">Reference proteome</keyword>
<dbReference type="EMBL" id="FXXC01000001">
    <property type="protein sequence ID" value="SMR94999.1"/>
    <property type="molecule type" value="Genomic_DNA"/>
</dbReference>
<dbReference type="GeneID" id="31772073"/>
<dbReference type="SUPFAM" id="SSF50998">
    <property type="entry name" value="Quinoprotein alcohol dehydrogenase-like"/>
    <property type="match status" value="1"/>
</dbReference>
<name>A0ABY1SAM8_CALBS</name>
<dbReference type="Gene3D" id="2.130.10.10">
    <property type="entry name" value="YVTN repeat-like/Quinoprotein amine dehydrogenase"/>
    <property type="match status" value="1"/>
</dbReference>